<dbReference type="SUPFAM" id="SSF53335">
    <property type="entry name" value="S-adenosyl-L-methionine-dependent methyltransferases"/>
    <property type="match status" value="1"/>
</dbReference>
<keyword evidence="2" id="KW-0808">Transferase</keyword>
<organism evidence="2 3">
    <name type="scientific">Candidatus Chloroploca mongolica</name>
    <dbReference type="NCBI Taxonomy" id="2528176"/>
    <lineage>
        <taxon>Bacteria</taxon>
        <taxon>Bacillati</taxon>
        <taxon>Chloroflexota</taxon>
        <taxon>Chloroflexia</taxon>
        <taxon>Chloroflexales</taxon>
        <taxon>Chloroflexineae</taxon>
        <taxon>Oscillochloridaceae</taxon>
        <taxon>Candidatus Chloroploca</taxon>
    </lineage>
</organism>
<accession>A0ABS4DAG5</accession>
<dbReference type="Proteomes" id="UP001193081">
    <property type="component" value="Unassembled WGS sequence"/>
</dbReference>
<dbReference type="GO" id="GO:0032259">
    <property type="term" value="P:methylation"/>
    <property type="evidence" value="ECO:0007669"/>
    <property type="project" value="UniProtKB-KW"/>
</dbReference>
<evidence type="ECO:0000259" key="1">
    <source>
        <dbReference type="Pfam" id="PF08241"/>
    </source>
</evidence>
<dbReference type="InterPro" id="IPR013216">
    <property type="entry name" value="Methyltransf_11"/>
</dbReference>
<feature type="domain" description="Methyltransferase type 11" evidence="1">
    <location>
        <begin position="43"/>
        <end position="136"/>
    </location>
</feature>
<dbReference type="PANTHER" id="PTHR43591:SF99">
    <property type="entry name" value="OS06G0646000 PROTEIN"/>
    <property type="match status" value="1"/>
</dbReference>
<dbReference type="CDD" id="cd02440">
    <property type="entry name" value="AdoMet_MTases"/>
    <property type="match status" value="1"/>
</dbReference>
<comment type="caution">
    <text evidence="2">The sequence shown here is derived from an EMBL/GenBank/DDBJ whole genome shotgun (WGS) entry which is preliminary data.</text>
</comment>
<keyword evidence="3" id="KW-1185">Reference proteome</keyword>
<sequence>MMHTQHDSYAADYDAQVRAYDCYIADLVFGLCYEFIRPGQNLLDVGTGSGLSAQPFAKAGLHVAGMDFSPAMLEICRAKGFFAALQRHDLTTTPWPYPAAHVDHLIACGVFHFIAELEFILAEAARLLKPGGLFAFTTRLPTADLQGKPYTHHLAGDLAIFSHAQHDIEDVLKHSALTRLKRQKCFIGEDIFLIWVTQKSSQLH</sequence>
<dbReference type="EMBL" id="SIJK02000019">
    <property type="protein sequence ID" value="MBP1466448.1"/>
    <property type="molecule type" value="Genomic_DNA"/>
</dbReference>
<dbReference type="PANTHER" id="PTHR43591">
    <property type="entry name" value="METHYLTRANSFERASE"/>
    <property type="match status" value="1"/>
</dbReference>
<dbReference type="RefSeq" id="WP_135478441.1">
    <property type="nucleotide sequence ID" value="NZ_SIJK02000019.1"/>
</dbReference>
<dbReference type="GO" id="GO:0008168">
    <property type="term" value="F:methyltransferase activity"/>
    <property type="evidence" value="ECO:0007669"/>
    <property type="project" value="UniProtKB-KW"/>
</dbReference>
<proteinExistence type="predicted"/>
<gene>
    <name evidence="2" type="ORF">EYB53_012105</name>
</gene>
<dbReference type="Pfam" id="PF08241">
    <property type="entry name" value="Methyltransf_11"/>
    <property type="match status" value="1"/>
</dbReference>
<name>A0ABS4DAG5_9CHLR</name>
<dbReference type="InterPro" id="IPR029063">
    <property type="entry name" value="SAM-dependent_MTases_sf"/>
</dbReference>
<keyword evidence="2" id="KW-0489">Methyltransferase</keyword>
<dbReference type="Gene3D" id="3.40.50.150">
    <property type="entry name" value="Vaccinia Virus protein VP39"/>
    <property type="match status" value="1"/>
</dbReference>
<evidence type="ECO:0000313" key="2">
    <source>
        <dbReference type="EMBL" id="MBP1466448.1"/>
    </source>
</evidence>
<reference evidence="2 3" key="1">
    <citation type="submission" date="2021-03" db="EMBL/GenBank/DDBJ databases">
        <authorList>
            <person name="Grouzdev D.S."/>
        </authorList>
    </citation>
    <scope>NUCLEOTIDE SEQUENCE [LARGE SCALE GENOMIC DNA]</scope>
    <source>
        <strain evidence="2 3">M50-1</strain>
    </source>
</reference>
<protein>
    <submittedName>
        <fullName evidence="2">Class I SAM-dependent methyltransferase</fullName>
    </submittedName>
</protein>
<evidence type="ECO:0000313" key="3">
    <source>
        <dbReference type="Proteomes" id="UP001193081"/>
    </source>
</evidence>